<proteinExistence type="predicted"/>
<keyword evidence="1" id="KW-0472">Membrane</keyword>
<dbReference type="AlphaFoldDB" id="A0A139BPG3"/>
<feature type="non-terminal residue" evidence="2">
    <location>
        <position position="246"/>
    </location>
</feature>
<reference evidence="2 3" key="2">
    <citation type="submission" date="2016-03" db="EMBL/GenBank/DDBJ databases">
        <title>New uncultured bacterium of the family Gallionellaceae from acid mine drainage: description and reconstruction of genome based on metagenomic analysis of microbial community.</title>
        <authorList>
            <person name="Kadnikov V."/>
            <person name="Ivasenko D."/>
            <person name="Beletsky A."/>
            <person name="Mardanov A."/>
            <person name="Danilova E."/>
            <person name="Pimenov N."/>
            <person name="Karnachuk O."/>
            <person name="Ravin N."/>
        </authorList>
    </citation>
    <scope>NUCLEOTIDE SEQUENCE [LARGE SCALE GENOMIC DNA]</scope>
    <source>
        <strain evidence="2">ShG14-8</strain>
    </source>
</reference>
<organism evidence="2 3">
    <name type="scientific">Candidatus Gallionella acididurans</name>
    <dbReference type="NCBI Taxonomy" id="1796491"/>
    <lineage>
        <taxon>Bacteria</taxon>
        <taxon>Pseudomonadati</taxon>
        <taxon>Pseudomonadota</taxon>
        <taxon>Betaproteobacteria</taxon>
        <taxon>Nitrosomonadales</taxon>
        <taxon>Gallionellaceae</taxon>
        <taxon>Gallionella</taxon>
    </lineage>
</organism>
<evidence type="ECO:0000256" key="1">
    <source>
        <dbReference type="SAM" id="Phobius"/>
    </source>
</evidence>
<keyword evidence="1" id="KW-0812">Transmembrane</keyword>
<gene>
    <name evidence="2" type="ORF">AWT59_3020</name>
</gene>
<protein>
    <submittedName>
        <fullName evidence="2">Uncharacterized protein</fullName>
    </submittedName>
</protein>
<dbReference type="EMBL" id="LSLI01000130">
    <property type="protein sequence ID" value="KXS30859.1"/>
    <property type="molecule type" value="Genomic_DNA"/>
</dbReference>
<sequence>MRRYFIILTAGWMLPAIIVLCINLLIDPYRIFHKPWVRDNYYLYSGSGMRISDSGIINTESFNSIILGTSIAENFSPAEASRIFGGQFVNLSLSGSSIAERSLVLNYALEKRNLNVVIDSLDWGALDIATPANSSIAPFAYLYDDSYLNDVILYVNPKILRFVFCGNIFVSSDRPCPDTRKDIEHLTEWYSDPDARKRFGGLHNWLDNRNNSQIQDALARISKSIKFIDSGQVKTVDWAEVARDTS</sequence>
<dbReference type="Proteomes" id="UP000070578">
    <property type="component" value="Unassembled WGS sequence"/>
</dbReference>
<keyword evidence="1" id="KW-1133">Transmembrane helix</keyword>
<name>A0A139BPG3_9PROT</name>
<comment type="caution">
    <text evidence="2">The sequence shown here is derived from an EMBL/GenBank/DDBJ whole genome shotgun (WGS) entry which is preliminary data.</text>
</comment>
<feature type="transmembrane region" description="Helical" evidence="1">
    <location>
        <begin position="6"/>
        <end position="26"/>
    </location>
</feature>
<evidence type="ECO:0000313" key="3">
    <source>
        <dbReference type="Proteomes" id="UP000070578"/>
    </source>
</evidence>
<reference evidence="2 3" key="1">
    <citation type="submission" date="2016-02" db="EMBL/GenBank/DDBJ databases">
        <authorList>
            <person name="Wen L."/>
            <person name="He K."/>
            <person name="Yang H."/>
        </authorList>
    </citation>
    <scope>NUCLEOTIDE SEQUENCE [LARGE SCALE GENOMIC DNA]</scope>
    <source>
        <strain evidence="2">ShG14-8</strain>
    </source>
</reference>
<evidence type="ECO:0000313" key="2">
    <source>
        <dbReference type="EMBL" id="KXS30859.1"/>
    </source>
</evidence>
<accession>A0A139BPG3</accession>